<dbReference type="AlphaFoldDB" id="A0A7X6BBN0"/>
<sequence>MIQRIDGRARALALGMALTCLLGWVFKAHCMPHGWSGAIQYISGCYSDAPPFWVERHVGEGRIPYFQTPMEYPVLTGLQIWIEGVLARGLFGAGADGATFLAMVSLGNALLAGLILAMFVRGGMDRVRLWLWACAPPLILYLGHNWDLGAVTLAVAAMLAARRQRLVLAAAFAALGAAAKLFPVLLLPLIELAALTAPGQAWRTRMTTAVRCVLAAIGAWAAVNLPVALAAPENWSEFYRFSEARAGTVASTWSVLSDQGVWVSDTAQRNLAASIAFLLGAAAIVVIGWRKHRERPWVLFTPVLAWFLLTNKVWSPQFDLWLYPLLVMTSPRLAPIALFVIGDIAAYVTEFWWLAGLANAWPYATQHDIFLATSLRGVAMLWLIADAVRLPAPAWITRAPV</sequence>
<feature type="transmembrane region" description="Helical" evidence="1">
    <location>
        <begin position="98"/>
        <end position="120"/>
    </location>
</feature>
<name>A0A7X6BBN0_9SPHN</name>
<feature type="transmembrane region" description="Helical" evidence="1">
    <location>
        <begin position="334"/>
        <end position="357"/>
    </location>
</feature>
<evidence type="ECO:0000313" key="2">
    <source>
        <dbReference type="EMBL" id="NJB96046.1"/>
    </source>
</evidence>
<keyword evidence="1" id="KW-0812">Transmembrane</keyword>
<comment type="caution">
    <text evidence="2">The sequence shown here is derived from an EMBL/GenBank/DDBJ whole genome shotgun (WGS) entry which is preliminary data.</text>
</comment>
<organism evidence="2 3">
    <name type="scientific">Sphingomonas trueperi</name>
    <dbReference type="NCBI Taxonomy" id="53317"/>
    <lineage>
        <taxon>Bacteria</taxon>
        <taxon>Pseudomonadati</taxon>
        <taxon>Pseudomonadota</taxon>
        <taxon>Alphaproteobacteria</taxon>
        <taxon>Sphingomonadales</taxon>
        <taxon>Sphingomonadaceae</taxon>
        <taxon>Sphingomonas</taxon>
    </lineage>
</organism>
<dbReference type="RefSeq" id="WP_125976936.1">
    <property type="nucleotide sequence ID" value="NZ_BAAADY010000044.1"/>
</dbReference>
<feature type="transmembrane region" description="Helical" evidence="1">
    <location>
        <begin position="271"/>
        <end position="289"/>
    </location>
</feature>
<evidence type="ECO:0000256" key="1">
    <source>
        <dbReference type="SAM" id="Phobius"/>
    </source>
</evidence>
<feature type="transmembrane region" description="Helical" evidence="1">
    <location>
        <begin position="166"/>
        <end position="187"/>
    </location>
</feature>
<evidence type="ECO:0000313" key="3">
    <source>
        <dbReference type="Proteomes" id="UP000531251"/>
    </source>
</evidence>
<gene>
    <name evidence="2" type="ORF">GGR89_000338</name>
</gene>
<feature type="transmembrane region" description="Helical" evidence="1">
    <location>
        <begin position="296"/>
        <end position="314"/>
    </location>
</feature>
<feature type="transmembrane region" description="Helical" evidence="1">
    <location>
        <begin position="127"/>
        <end position="146"/>
    </location>
</feature>
<reference evidence="2 3" key="1">
    <citation type="submission" date="2020-03" db="EMBL/GenBank/DDBJ databases">
        <title>Genomic Encyclopedia of Type Strains, Phase IV (KMG-IV): sequencing the most valuable type-strain genomes for metagenomic binning, comparative biology and taxonomic classification.</title>
        <authorList>
            <person name="Goeker M."/>
        </authorList>
    </citation>
    <scope>NUCLEOTIDE SEQUENCE [LARGE SCALE GENOMIC DNA]</scope>
    <source>
        <strain evidence="2 3">DSM 7225</strain>
    </source>
</reference>
<proteinExistence type="predicted"/>
<accession>A0A7X6BBN0</accession>
<dbReference type="Proteomes" id="UP000531251">
    <property type="component" value="Unassembled WGS sequence"/>
</dbReference>
<protein>
    <submittedName>
        <fullName evidence="2">Putative membrane protein</fullName>
    </submittedName>
</protein>
<keyword evidence="3" id="KW-1185">Reference proteome</keyword>
<keyword evidence="1" id="KW-0472">Membrane</keyword>
<feature type="transmembrane region" description="Helical" evidence="1">
    <location>
        <begin position="208"/>
        <end position="231"/>
    </location>
</feature>
<dbReference type="EMBL" id="JAATJB010000001">
    <property type="protein sequence ID" value="NJB96046.1"/>
    <property type="molecule type" value="Genomic_DNA"/>
</dbReference>
<keyword evidence="1" id="KW-1133">Transmembrane helix</keyword>